<dbReference type="Proteomes" id="UP000317717">
    <property type="component" value="Unassembled WGS sequence"/>
</dbReference>
<dbReference type="EMBL" id="BJLJ01000008">
    <property type="protein sequence ID" value="GEA67947.1"/>
    <property type="molecule type" value="Genomic_DNA"/>
</dbReference>
<evidence type="ECO:0000313" key="2">
    <source>
        <dbReference type="Proteomes" id="UP000317717"/>
    </source>
</evidence>
<reference evidence="1 2" key="1">
    <citation type="submission" date="2019-06" db="EMBL/GenBank/DDBJ databases">
        <title>Whole genome shotgun sequence of Acinetobacter pittii NBRC 110514.</title>
        <authorList>
            <person name="Hosoyama A."/>
            <person name="Uohara A."/>
            <person name="Ohji S."/>
            <person name="Ichikawa N."/>
        </authorList>
    </citation>
    <scope>NUCLEOTIDE SEQUENCE [LARGE SCALE GENOMIC DNA]</scope>
    <source>
        <strain evidence="1 2">NBRC 110514</strain>
    </source>
</reference>
<accession>A0A4Y3J8Q4</accession>
<name>A0A4Y3J8Q4_ACIPI</name>
<evidence type="ECO:0000313" key="1">
    <source>
        <dbReference type="EMBL" id="GEA67947.1"/>
    </source>
</evidence>
<proteinExistence type="predicted"/>
<organism evidence="1 2">
    <name type="scientific">Acinetobacter pittii</name>
    <name type="common">Acinetobacter genomosp. 3</name>
    <dbReference type="NCBI Taxonomy" id="48296"/>
    <lineage>
        <taxon>Bacteria</taxon>
        <taxon>Pseudomonadati</taxon>
        <taxon>Pseudomonadota</taxon>
        <taxon>Gammaproteobacteria</taxon>
        <taxon>Moraxellales</taxon>
        <taxon>Moraxellaceae</taxon>
        <taxon>Acinetobacter</taxon>
        <taxon>Acinetobacter calcoaceticus/baumannii complex</taxon>
    </lineage>
</organism>
<dbReference type="AlphaFoldDB" id="A0A4Y3J8Q4"/>
<sequence length="114" mass="13062">MFKVIFKINPNKNLEKAMKIGFIGGANDGIVINAADGLDTYKLEWHYKAEKHCEAQPTLGLNGPEYDYYNLLILRKNKEAKLFYVLTTMGKDDIASKIHEYWECSTSVGYDFDD</sequence>
<comment type="caution">
    <text evidence="1">The sequence shown here is derived from an EMBL/GenBank/DDBJ whole genome shotgun (WGS) entry which is preliminary data.</text>
</comment>
<gene>
    <name evidence="1" type="ORF">PA3_21050</name>
</gene>
<protein>
    <submittedName>
        <fullName evidence="1">Uncharacterized protein</fullName>
    </submittedName>
</protein>